<evidence type="ECO:0000313" key="2">
    <source>
        <dbReference type="EMBL" id="WED44023.1"/>
    </source>
</evidence>
<protein>
    <submittedName>
        <fullName evidence="2">VOC family protein</fullName>
    </submittedName>
</protein>
<dbReference type="Gene3D" id="3.30.720.120">
    <property type="match status" value="1"/>
</dbReference>
<evidence type="ECO:0000259" key="1">
    <source>
        <dbReference type="PROSITE" id="PS51819"/>
    </source>
</evidence>
<dbReference type="InterPro" id="IPR026275">
    <property type="entry name" value="Glyoxalase/dOase/EhpR"/>
</dbReference>
<dbReference type="SUPFAM" id="SSF54593">
    <property type="entry name" value="Glyoxalase/Bleomycin resistance protein/Dihydroxybiphenyl dioxygenase"/>
    <property type="match status" value="1"/>
</dbReference>
<dbReference type="InterPro" id="IPR037523">
    <property type="entry name" value="VOC_core"/>
</dbReference>
<dbReference type="Gene3D" id="3.30.720.110">
    <property type="match status" value="1"/>
</dbReference>
<accession>A0ABY8AU57</accession>
<dbReference type="PROSITE" id="PS51819">
    <property type="entry name" value="VOC"/>
    <property type="match status" value="1"/>
</dbReference>
<dbReference type="Proteomes" id="UP001222087">
    <property type="component" value="Chromosome"/>
</dbReference>
<dbReference type="Pfam" id="PF00903">
    <property type="entry name" value="Glyoxalase"/>
    <property type="match status" value="1"/>
</dbReference>
<dbReference type="RefSeq" id="WP_275089839.1">
    <property type="nucleotide sequence ID" value="NZ_CP119078.1"/>
</dbReference>
<dbReference type="PIRSF" id="PIRSF039020">
    <property type="entry name" value="EhpR"/>
    <property type="match status" value="1"/>
</dbReference>
<keyword evidence="3" id="KW-1185">Reference proteome</keyword>
<dbReference type="InterPro" id="IPR004360">
    <property type="entry name" value="Glyas_Fos-R_dOase_dom"/>
</dbReference>
<organism evidence="2 3">
    <name type="scientific">Legionella cardiaca</name>
    <dbReference type="NCBI Taxonomy" id="1071983"/>
    <lineage>
        <taxon>Bacteria</taxon>
        <taxon>Pseudomonadati</taxon>
        <taxon>Pseudomonadota</taxon>
        <taxon>Gammaproteobacteria</taxon>
        <taxon>Legionellales</taxon>
        <taxon>Legionellaceae</taxon>
        <taxon>Legionella</taxon>
    </lineage>
</organism>
<feature type="domain" description="VOC" evidence="1">
    <location>
        <begin position="3"/>
        <end position="120"/>
    </location>
</feature>
<evidence type="ECO:0000313" key="3">
    <source>
        <dbReference type="Proteomes" id="UP001222087"/>
    </source>
</evidence>
<dbReference type="InterPro" id="IPR029068">
    <property type="entry name" value="Glyas_Bleomycin-R_OHBP_Dase"/>
</dbReference>
<sequence length="122" mass="13472">MFDPNSIIFYVKNPAASASFYMLLLNQQPIENSPTFVMFTLKPGLRLGLWSSQHAEPPATSLGGGGEIGLAVGDIDTVNRLHETWLQQGVTIIQSPVMMDFGFTFVALDPDNHRIRVFHPNA</sequence>
<dbReference type="EMBL" id="CP119078">
    <property type="protein sequence ID" value="WED44023.1"/>
    <property type="molecule type" value="Genomic_DNA"/>
</dbReference>
<name>A0ABY8AU57_9GAMM</name>
<proteinExistence type="predicted"/>
<reference evidence="2 3" key="1">
    <citation type="submission" date="2023-02" db="EMBL/GenBank/DDBJ databases">
        <title>Genome Sequence of L. cardiaca H63T.</title>
        <authorList>
            <person name="Lopez A.E."/>
            <person name="Cianciotto N.P."/>
        </authorList>
    </citation>
    <scope>NUCLEOTIDE SEQUENCE [LARGE SCALE GENOMIC DNA]</scope>
    <source>
        <strain evidence="2 3">H63</strain>
    </source>
</reference>
<gene>
    <name evidence="2" type="ORF">PXX05_04350</name>
</gene>